<dbReference type="PRINTS" id="PR00039">
    <property type="entry name" value="HTHLYSR"/>
</dbReference>
<dbReference type="GO" id="GO:0005829">
    <property type="term" value="C:cytosol"/>
    <property type="evidence" value="ECO:0007669"/>
    <property type="project" value="TreeGrafter"/>
</dbReference>
<dbReference type="Gene3D" id="3.40.190.290">
    <property type="match status" value="1"/>
</dbReference>
<dbReference type="Pfam" id="PF00126">
    <property type="entry name" value="HTH_1"/>
    <property type="match status" value="2"/>
</dbReference>
<feature type="domain" description="HTH lysR-type" evidence="5">
    <location>
        <begin position="103"/>
        <end position="160"/>
    </location>
</feature>
<dbReference type="InterPro" id="IPR050950">
    <property type="entry name" value="HTH-type_LysR_regulators"/>
</dbReference>
<keyword evidence="3" id="KW-0238">DNA-binding</keyword>
<proteinExistence type="inferred from homology"/>
<dbReference type="EMBL" id="JACLAW010000004">
    <property type="protein sequence ID" value="MBC2665299.1"/>
    <property type="molecule type" value="Genomic_DNA"/>
</dbReference>
<evidence type="ECO:0000256" key="4">
    <source>
        <dbReference type="ARBA" id="ARBA00023163"/>
    </source>
</evidence>
<comment type="similarity">
    <text evidence="1">Belongs to the LysR transcriptional regulatory family.</text>
</comment>
<dbReference type="SUPFAM" id="SSF53850">
    <property type="entry name" value="Periplasmic binding protein-like II"/>
    <property type="match status" value="1"/>
</dbReference>
<dbReference type="RefSeq" id="WP_185663552.1">
    <property type="nucleotide sequence ID" value="NZ_JACLAW010000004.1"/>
</dbReference>
<dbReference type="Gene3D" id="1.10.10.10">
    <property type="entry name" value="Winged helix-like DNA-binding domain superfamily/Winged helix DNA-binding domain"/>
    <property type="match status" value="2"/>
</dbReference>
<evidence type="ECO:0000256" key="3">
    <source>
        <dbReference type="ARBA" id="ARBA00023125"/>
    </source>
</evidence>
<accession>A0A7X1FQV8</accession>
<dbReference type="InterPro" id="IPR036390">
    <property type="entry name" value="WH_DNA-bd_sf"/>
</dbReference>
<organism evidence="6 7">
    <name type="scientific">Novosphingobium flavum</name>
    <dbReference type="NCBI Taxonomy" id="1778672"/>
    <lineage>
        <taxon>Bacteria</taxon>
        <taxon>Pseudomonadati</taxon>
        <taxon>Pseudomonadota</taxon>
        <taxon>Alphaproteobacteria</taxon>
        <taxon>Sphingomonadales</taxon>
        <taxon>Sphingomonadaceae</taxon>
        <taxon>Novosphingobium</taxon>
    </lineage>
</organism>
<evidence type="ECO:0000256" key="2">
    <source>
        <dbReference type="ARBA" id="ARBA00023015"/>
    </source>
</evidence>
<sequence length="442" mass="48228">MLNALPSLRHLQVLEAVARLNSLTRASAEIHLTQPAVTQTIARLEATVGAALFERRITGTYLTPAGELYLERTERVFRGIEEVLRQIRPNADKAEISRRVGKITRAQVRALIALSQSQSQTQAAALLGISQASLHRAARDLECNVGAMLYHRAATGVITTDAGQLLACRLQLAINELDEICSQITAAQETRHRCIRIGALVLDPAALLSPVMVQFTRAYPNAVVKVIHASYDILQQKLRSGALDFIVGVVKGPAPDLATDPLFVDPYVIAARRDHPLARKHSVEIEDLLGYDWVVVNQGAPRHAAFARLFAASGEMPSTTIETHSLATIRMAVAQSDRLTLLTRSELRAEESSGLFTALTYPSLVSAPVIGITRRSDWSACGMKQAFIDLLIERGRALQTQETGGVQPLAAHKRPAARRAAPRSQNARELADIAERRVDPVI</sequence>
<reference evidence="6 7" key="1">
    <citation type="submission" date="2020-08" db="EMBL/GenBank/DDBJ databases">
        <title>The genome sequence of type strain Novosphingobium flavum NBRC 111647.</title>
        <authorList>
            <person name="Liu Y."/>
        </authorList>
    </citation>
    <scope>NUCLEOTIDE SEQUENCE [LARGE SCALE GENOMIC DNA]</scope>
    <source>
        <strain evidence="6 7">NBRC 111647</strain>
    </source>
</reference>
<gene>
    <name evidence="6" type="ORF">H7F51_07190</name>
</gene>
<dbReference type="GO" id="GO:0003677">
    <property type="term" value="F:DNA binding"/>
    <property type="evidence" value="ECO:0007669"/>
    <property type="project" value="UniProtKB-KW"/>
</dbReference>
<dbReference type="InterPro" id="IPR000847">
    <property type="entry name" value="LysR_HTH_N"/>
</dbReference>
<keyword evidence="2" id="KW-0805">Transcription regulation</keyword>
<dbReference type="GO" id="GO:0003700">
    <property type="term" value="F:DNA-binding transcription factor activity"/>
    <property type="evidence" value="ECO:0007669"/>
    <property type="project" value="InterPro"/>
</dbReference>
<dbReference type="PROSITE" id="PS50931">
    <property type="entry name" value="HTH_LYSR"/>
    <property type="match status" value="2"/>
</dbReference>
<evidence type="ECO:0000256" key="1">
    <source>
        <dbReference type="ARBA" id="ARBA00009437"/>
    </source>
</evidence>
<dbReference type="Pfam" id="PF03466">
    <property type="entry name" value="LysR_substrate"/>
    <property type="match status" value="1"/>
</dbReference>
<name>A0A7X1FQV8_9SPHN</name>
<keyword evidence="7" id="KW-1185">Reference proteome</keyword>
<dbReference type="InterPro" id="IPR036388">
    <property type="entry name" value="WH-like_DNA-bd_sf"/>
</dbReference>
<dbReference type="PANTHER" id="PTHR30419:SF8">
    <property type="entry name" value="NITROGEN ASSIMILATION TRANSCRIPTIONAL ACTIVATOR-RELATED"/>
    <property type="match status" value="1"/>
</dbReference>
<protein>
    <submittedName>
        <fullName evidence="6">LysR family transcriptional regulator</fullName>
    </submittedName>
</protein>
<dbReference type="Proteomes" id="UP000566813">
    <property type="component" value="Unassembled WGS sequence"/>
</dbReference>
<evidence type="ECO:0000313" key="6">
    <source>
        <dbReference type="EMBL" id="MBC2665299.1"/>
    </source>
</evidence>
<dbReference type="InterPro" id="IPR005119">
    <property type="entry name" value="LysR_subst-bd"/>
</dbReference>
<dbReference type="PANTHER" id="PTHR30419">
    <property type="entry name" value="HTH-TYPE TRANSCRIPTIONAL REGULATOR YBHD"/>
    <property type="match status" value="1"/>
</dbReference>
<keyword evidence="4" id="KW-0804">Transcription</keyword>
<evidence type="ECO:0000313" key="7">
    <source>
        <dbReference type="Proteomes" id="UP000566813"/>
    </source>
</evidence>
<dbReference type="SUPFAM" id="SSF46785">
    <property type="entry name" value="Winged helix' DNA-binding domain"/>
    <property type="match status" value="2"/>
</dbReference>
<feature type="domain" description="HTH lysR-type" evidence="5">
    <location>
        <begin position="6"/>
        <end position="63"/>
    </location>
</feature>
<evidence type="ECO:0000259" key="5">
    <source>
        <dbReference type="PROSITE" id="PS50931"/>
    </source>
</evidence>
<comment type="caution">
    <text evidence="6">The sequence shown here is derived from an EMBL/GenBank/DDBJ whole genome shotgun (WGS) entry which is preliminary data.</text>
</comment>
<dbReference type="AlphaFoldDB" id="A0A7X1FQV8"/>